<feature type="region of interest" description="Disordered" evidence="1">
    <location>
        <begin position="1"/>
        <end position="98"/>
    </location>
</feature>
<evidence type="ECO:0000313" key="2">
    <source>
        <dbReference type="EMBL" id="KAJ1205850.1"/>
    </source>
</evidence>
<name>A0AAV7VVY2_PLEWA</name>
<evidence type="ECO:0000256" key="1">
    <source>
        <dbReference type="SAM" id="MobiDB-lite"/>
    </source>
</evidence>
<gene>
    <name evidence="2" type="ORF">NDU88_001275</name>
</gene>
<dbReference type="Proteomes" id="UP001066276">
    <property type="component" value="Chromosome 1_2"/>
</dbReference>
<keyword evidence="3" id="KW-1185">Reference proteome</keyword>
<organism evidence="2 3">
    <name type="scientific">Pleurodeles waltl</name>
    <name type="common">Iberian ribbed newt</name>
    <dbReference type="NCBI Taxonomy" id="8319"/>
    <lineage>
        <taxon>Eukaryota</taxon>
        <taxon>Metazoa</taxon>
        <taxon>Chordata</taxon>
        <taxon>Craniata</taxon>
        <taxon>Vertebrata</taxon>
        <taxon>Euteleostomi</taxon>
        <taxon>Amphibia</taxon>
        <taxon>Batrachia</taxon>
        <taxon>Caudata</taxon>
        <taxon>Salamandroidea</taxon>
        <taxon>Salamandridae</taxon>
        <taxon>Pleurodelinae</taxon>
        <taxon>Pleurodeles</taxon>
    </lineage>
</organism>
<comment type="caution">
    <text evidence="2">The sequence shown here is derived from an EMBL/GenBank/DDBJ whole genome shotgun (WGS) entry which is preliminary data.</text>
</comment>
<sequence>MAAAGHGEPPHLRSASGPPSLGPAPSAAPLRAQVPPASLRGATRRGRRPQSRSRPQGPTLPVLSLEGHSTLPRSVRCPSAPLNNPAGPGGPKNVAAML</sequence>
<feature type="compositionally biased region" description="Low complexity" evidence="1">
    <location>
        <begin position="80"/>
        <end position="98"/>
    </location>
</feature>
<reference evidence="2" key="1">
    <citation type="journal article" date="2022" name="bioRxiv">
        <title>Sequencing and chromosome-scale assembly of the giantPleurodeles waltlgenome.</title>
        <authorList>
            <person name="Brown T."/>
            <person name="Elewa A."/>
            <person name="Iarovenko S."/>
            <person name="Subramanian E."/>
            <person name="Araus A.J."/>
            <person name="Petzold A."/>
            <person name="Susuki M."/>
            <person name="Suzuki K.-i.T."/>
            <person name="Hayashi T."/>
            <person name="Toyoda A."/>
            <person name="Oliveira C."/>
            <person name="Osipova E."/>
            <person name="Leigh N.D."/>
            <person name="Simon A."/>
            <person name="Yun M.H."/>
        </authorList>
    </citation>
    <scope>NUCLEOTIDE SEQUENCE</scope>
    <source>
        <strain evidence="2">20211129_DDA</strain>
        <tissue evidence="2">Liver</tissue>
    </source>
</reference>
<feature type="compositionally biased region" description="Basic residues" evidence="1">
    <location>
        <begin position="42"/>
        <end position="51"/>
    </location>
</feature>
<accession>A0AAV7VVY2</accession>
<dbReference type="AlphaFoldDB" id="A0AAV7VVY2"/>
<feature type="compositionally biased region" description="Low complexity" evidence="1">
    <location>
        <begin position="13"/>
        <end position="32"/>
    </location>
</feature>
<proteinExistence type="predicted"/>
<dbReference type="EMBL" id="JANPWB010000002">
    <property type="protein sequence ID" value="KAJ1205850.1"/>
    <property type="molecule type" value="Genomic_DNA"/>
</dbReference>
<evidence type="ECO:0000313" key="3">
    <source>
        <dbReference type="Proteomes" id="UP001066276"/>
    </source>
</evidence>
<protein>
    <submittedName>
        <fullName evidence="2">Uncharacterized protein</fullName>
    </submittedName>
</protein>